<dbReference type="Proteomes" id="UP000503540">
    <property type="component" value="Chromosome"/>
</dbReference>
<dbReference type="Gene3D" id="3.40.710.10">
    <property type="entry name" value="DD-peptidase/beta-lactamase superfamily"/>
    <property type="match status" value="1"/>
</dbReference>
<dbReference type="Pfam" id="PF00144">
    <property type="entry name" value="Beta-lactamase"/>
    <property type="match status" value="1"/>
</dbReference>
<sequence length="1112" mass="119084">MTNIRRRLELSDLERVAVPSDPALAPDGSRVVYVLRTVDPERDADSHALWQVRPDGTRARLTRGPADTAPRWSPDGRSIAFLRAADGPTQLWLLPADGGEPEQLTELPLGAGEPVWSPDGTRIAFAAPVDTTGASLDPAAPIHIDRRTYKLDGTGWLRGLRSHIHVLELDGRSVRQVTSGDFHAGLPTWSPDGARLVFADSLADDDMSRADVRIVDAAATRRVPDRIGPAGAVVSGVVWSADPAALLVAATPGIELANTDLLCVSVENGESTALTADFDRNVMVGAPGYPGALPRPAGPGTVLFCARERGYTHLYAYGDNGIRPLIDGTRVVSGLSVAPAAGLAAVTVATETSFGEIVLLDLATGTHRELTAHTAAALPDVAPIPVRERVFQISDGTEVHGWLLRDPTAPVPGPLLVDAHGGPHNAWNSARDPFHAYHQILAARGWTVLLLNPRGSDGYGERFMRAALGGWGVADERDFLEPIDLLIAEGQADAKRIALCGYSYGGYVACWLPTRTDRFAAAVAGGVLSDLASFMGTSDSGIMLAREEIGATPWSDPAAVARLSPSSGIEKVGTPTLLLQGEAEARCPLGQAEQWYAALRDRGIPTELVVYPGASHLFILNGKPSHRADFNRRIVEWVIRHTRAAAPAGAKSAAAPLNTEHWQRRLTEIATRHGIPGAALAIAQGGSVLEVAHGVLDIETGTPVTTDSLFQIGSVTKVWTATAVMRLVDQGKLDLDVPLVDTFPELRPADSRILDGVTMRHLLTHTSGIDGDIFTDTGRGDDCLRRYVAELATAARTHPIDASWSYCNSGFILAGRVIELVTGKIWDAAMRELLFEPLGLRHTVTLPEEALLHRAAVGHEPGPDGTLRRAERWHLPRSCGPAGTITARARDVLTFAELHLNHGLAPDGTRLLSPELIQRMQDKQVAVPFAFELEDSWGLGWSRTDLGGHLVIGHDGGTIGQTARLLVLPQHRFAVAMLANSGATMSAFTELSAEIIAGLTGVALPEPFAPSDPPSFDPARYVGVYEQAGVRLEIAADGAELVARMTFTGARSEFGATQQMVLPLIPVEEDTFATRLLGDEKWLPVTFFDLTDGARYLYFGGRAVKRVADEVR</sequence>
<proteinExistence type="predicted"/>
<dbReference type="InterPro" id="IPR011659">
    <property type="entry name" value="WD40"/>
</dbReference>
<dbReference type="AlphaFoldDB" id="A0A6G9YIH8"/>
<dbReference type="EMBL" id="CP046172">
    <property type="protein sequence ID" value="QIS12867.1"/>
    <property type="molecule type" value="Genomic_DNA"/>
</dbReference>
<dbReference type="SUPFAM" id="SSF53474">
    <property type="entry name" value="alpha/beta-Hydrolases"/>
    <property type="match status" value="1"/>
</dbReference>
<evidence type="ECO:0000259" key="2">
    <source>
        <dbReference type="Pfam" id="PF00326"/>
    </source>
</evidence>
<dbReference type="GO" id="GO:0006508">
    <property type="term" value="P:proteolysis"/>
    <property type="evidence" value="ECO:0007669"/>
    <property type="project" value="InterPro"/>
</dbReference>
<dbReference type="InterPro" id="IPR029058">
    <property type="entry name" value="AB_hydrolase_fold"/>
</dbReference>
<reference evidence="3 4" key="1">
    <citation type="journal article" date="2019" name="ACS Chem. Biol.">
        <title>Identification and Mobilization of a Cryptic Antibiotic Biosynthesis Gene Locus from a Human-Pathogenic Nocardia Isolate.</title>
        <authorList>
            <person name="Herisse M."/>
            <person name="Ishida K."/>
            <person name="Porter J.L."/>
            <person name="Howden B."/>
            <person name="Hertweck C."/>
            <person name="Stinear T.P."/>
            <person name="Pidot S.J."/>
        </authorList>
    </citation>
    <scope>NUCLEOTIDE SEQUENCE [LARGE SCALE GENOMIC DNA]</scope>
    <source>
        <strain evidence="3 4">AUSMDU00012717</strain>
    </source>
</reference>
<evidence type="ECO:0000313" key="3">
    <source>
        <dbReference type="EMBL" id="QIS12867.1"/>
    </source>
</evidence>
<dbReference type="PANTHER" id="PTHR46825">
    <property type="entry name" value="D-ALANYL-D-ALANINE-CARBOXYPEPTIDASE/ENDOPEPTIDASE AMPH"/>
    <property type="match status" value="1"/>
</dbReference>
<dbReference type="RefSeq" id="WP_238846651.1">
    <property type="nucleotide sequence ID" value="NZ_CP046172.1"/>
</dbReference>
<feature type="domain" description="Peptidase S9 prolyl oligopeptidase catalytic" evidence="2">
    <location>
        <begin position="437"/>
        <end position="642"/>
    </location>
</feature>
<organism evidence="3 4">
    <name type="scientific">Nocardia arthritidis</name>
    <dbReference type="NCBI Taxonomy" id="228602"/>
    <lineage>
        <taxon>Bacteria</taxon>
        <taxon>Bacillati</taxon>
        <taxon>Actinomycetota</taxon>
        <taxon>Actinomycetes</taxon>
        <taxon>Mycobacteriales</taxon>
        <taxon>Nocardiaceae</taxon>
        <taxon>Nocardia</taxon>
    </lineage>
</organism>
<dbReference type="InterPro" id="IPR050491">
    <property type="entry name" value="AmpC-like"/>
</dbReference>
<protein>
    <submittedName>
        <fullName evidence="3">Serine hydrolase</fullName>
    </submittedName>
</protein>
<dbReference type="Pfam" id="PF00326">
    <property type="entry name" value="Peptidase_S9"/>
    <property type="match status" value="1"/>
</dbReference>
<dbReference type="KEGG" id="nah:F5544_25060"/>
<dbReference type="GO" id="GO:0008236">
    <property type="term" value="F:serine-type peptidase activity"/>
    <property type="evidence" value="ECO:0007669"/>
    <property type="project" value="InterPro"/>
</dbReference>
<dbReference type="InterPro" id="IPR011042">
    <property type="entry name" value="6-blade_b-propeller_TolB-like"/>
</dbReference>
<dbReference type="Pfam" id="PF07676">
    <property type="entry name" value="PD40"/>
    <property type="match status" value="3"/>
</dbReference>
<dbReference type="PANTHER" id="PTHR46825:SF8">
    <property type="entry name" value="BETA-LACTAMASE-RELATED"/>
    <property type="match status" value="1"/>
</dbReference>
<evidence type="ECO:0000313" key="4">
    <source>
        <dbReference type="Proteomes" id="UP000503540"/>
    </source>
</evidence>
<dbReference type="InterPro" id="IPR001466">
    <property type="entry name" value="Beta-lactam-related"/>
</dbReference>
<gene>
    <name evidence="3" type="ORF">F5544_25060</name>
</gene>
<evidence type="ECO:0000259" key="1">
    <source>
        <dbReference type="Pfam" id="PF00144"/>
    </source>
</evidence>
<dbReference type="InterPro" id="IPR012338">
    <property type="entry name" value="Beta-lactam/transpept-like"/>
</dbReference>
<feature type="domain" description="Beta-lactamase-related" evidence="1">
    <location>
        <begin position="663"/>
        <end position="987"/>
    </location>
</feature>
<dbReference type="InterPro" id="IPR001375">
    <property type="entry name" value="Peptidase_S9_cat"/>
</dbReference>
<dbReference type="Gene3D" id="2.120.10.30">
    <property type="entry name" value="TolB, C-terminal domain"/>
    <property type="match status" value="2"/>
</dbReference>
<dbReference type="SUPFAM" id="SSF56601">
    <property type="entry name" value="beta-lactamase/transpeptidase-like"/>
    <property type="match status" value="1"/>
</dbReference>
<dbReference type="Gene3D" id="3.40.50.1820">
    <property type="entry name" value="alpha/beta hydrolase"/>
    <property type="match status" value="1"/>
</dbReference>
<dbReference type="SUPFAM" id="SSF82171">
    <property type="entry name" value="DPP6 N-terminal domain-like"/>
    <property type="match status" value="1"/>
</dbReference>
<keyword evidence="3" id="KW-0378">Hydrolase</keyword>
<accession>A0A6G9YIH8</accession>
<keyword evidence="4" id="KW-1185">Reference proteome</keyword>
<name>A0A6G9YIH8_9NOCA</name>